<dbReference type="FunFam" id="3.30.70.1150:FF:000001">
    <property type="entry name" value="Acetolactate synthase small subunit"/>
    <property type="match status" value="1"/>
</dbReference>
<dbReference type="EMBL" id="DVMM01000124">
    <property type="protein sequence ID" value="HIU29819.1"/>
    <property type="molecule type" value="Genomic_DNA"/>
</dbReference>
<dbReference type="PANTHER" id="PTHR30239">
    <property type="entry name" value="ACETOLACTATE SYNTHASE SMALL SUBUNIT"/>
    <property type="match status" value="1"/>
</dbReference>
<evidence type="ECO:0000256" key="8">
    <source>
        <dbReference type="RuleBase" id="RU368092"/>
    </source>
</evidence>
<comment type="catalytic activity">
    <reaction evidence="7 8">
        <text>2 pyruvate + H(+) = (2S)-2-acetolactate + CO2</text>
        <dbReference type="Rhea" id="RHEA:25249"/>
        <dbReference type="ChEBI" id="CHEBI:15361"/>
        <dbReference type="ChEBI" id="CHEBI:15378"/>
        <dbReference type="ChEBI" id="CHEBI:16526"/>
        <dbReference type="ChEBI" id="CHEBI:58476"/>
        <dbReference type="EC" id="2.2.1.6"/>
    </reaction>
</comment>
<keyword evidence="8 10" id="KW-0808">Transferase</keyword>
<dbReference type="FunFam" id="3.30.70.260:FF:000001">
    <property type="entry name" value="Acetolactate synthase, small subunit"/>
    <property type="match status" value="1"/>
</dbReference>
<dbReference type="GO" id="GO:1990610">
    <property type="term" value="F:acetolactate synthase regulator activity"/>
    <property type="evidence" value="ECO:0007669"/>
    <property type="project" value="UniProtKB-UniRule"/>
</dbReference>
<dbReference type="CDD" id="cd04878">
    <property type="entry name" value="ACT_AHAS"/>
    <property type="match status" value="1"/>
</dbReference>
<dbReference type="InterPro" id="IPR002912">
    <property type="entry name" value="ACT_dom"/>
</dbReference>
<dbReference type="Pfam" id="PF22629">
    <property type="entry name" value="ACT_AHAS_ss"/>
    <property type="match status" value="1"/>
</dbReference>
<dbReference type="Proteomes" id="UP000824089">
    <property type="component" value="Unassembled WGS sequence"/>
</dbReference>
<sequence length="171" mass="19163">MLKTISVLVDNKAGVLARVTNLFSRRGYNIDSLAVGTADRSDISRITVIVECDDRILDQIIHQLEKLICVHKVKVLNEENNVTRELVLIKVKADAAVRSEIIQIAEIFRGRIIDLSPETVTIEMTGEEQKTSALMEMIRDYGILEVARTGKVALDRGTEYLECLEPEEAPL</sequence>
<dbReference type="SUPFAM" id="SSF55021">
    <property type="entry name" value="ACT-like"/>
    <property type="match status" value="2"/>
</dbReference>
<comment type="subunit">
    <text evidence="4 8">Dimer of large and small chains.</text>
</comment>
<evidence type="ECO:0000313" key="11">
    <source>
        <dbReference type="Proteomes" id="UP000824089"/>
    </source>
</evidence>
<proteinExistence type="inferred from homology"/>
<name>A0A9D1I893_9CLOT</name>
<evidence type="ECO:0000256" key="7">
    <source>
        <dbReference type="ARBA" id="ARBA00048670"/>
    </source>
</evidence>
<protein>
    <recommendedName>
        <fullName evidence="8">Acetolactate synthase small subunit</fullName>
        <shortName evidence="8">AHAS</shortName>
        <shortName evidence="8">ALS</shortName>
        <ecNumber evidence="8">2.2.1.6</ecNumber>
    </recommendedName>
    <alternativeName>
        <fullName evidence="8">Acetohydroxy-acid synthase small subunit</fullName>
    </alternativeName>
</protein>
<reference evidence="10" key="2">
    <citation type="journal article" date="2021" name="PeerJ">
        <title>Extensive microbial diversity within the chicken gut microbiome revealed by metagenomics and culture.</title>
        <authorList>
            <person name="Gilroy R."/>
            <person name="Ravi A."/>
            <person name="Getino M."/>
            <person name="Pursley I."/>
            <person name="Horton D.L."/>
            <person name="Alikhan N.F."/>
            <person name="Baker D."/>
            <person name="Gharbi K."/>
            <person name="Hall N."/>
            <person name="Watson M."/>
            <person name="Adriaenssens E.M."/>
            <person name="Foster-Nyarko E."/>
            <person name="Jarju S."/>
            <person name="Secka A."/>
            <person name="Antonio M."/>
            <person name="Oren A."/>
            <person name="Chaudhuri R.R."/>
            <person name="La Ragione R."/>
            <person name="Hildebrand F."/>
            <person name="Pallen M.J."/>
        </authorList>
    </citation>
    <scope>NUCLEOTIDE SEQUENCE</scope>
    <source>
        <strain evidence="10">CHK195-4489</strain>
    </source>
</reference>
<feature type="domain" description="ACT" evidence="9">
    <location>
        <begin position="4"/>
        <end position="78"/>
    </location>
</feature>
<dbReference type="Pfam" id="PF10369">
    <property type="entry name" value="ALS_ss_C"/>
    <property type="match status" value="1"/>
</dbReference>
<dbReference type="GO" id="GO:0009099">
    <property type="term" value="P:L-valine biosynthetic process"/>
    <property type="evidence" value="ECO:0007669"/>
    <property type="project" value="UniProtKB-UniRule"/>
</dbReference>
<gene>
    <name evidence="10" type="primary">ilvN</name>
    <name evidence="10" type="ORF">IAD50_05925</name>
</gene>
<evidence type="ECO:0000256" key="4">
    <source>
        <dbReference type="ARBA" id="ARBA00011744"/>
    </source>
</evidence>
<keyword evidence="5 8" id="KW-0028">Amino-acid biosynthesis</keyword>
<dbReference type="Gene3D" id="3.30.70.1150">
    <property type="entry name" value="ACT-like. Chain A, domain 2"/>
    <property type="match status" value="1"/>
</dbReference>
<dbReference type="GO" id="GO:0009097">
    <property type="term" value="P:isoleucine biosynthetic process"/>
    <property type="evidence" value="ECO:0007669"/>
    <property type="project" value="UniProtKB-UniRule"/>
</dbReference>
<evidence type="ECO:0000256" key="3">
    <source>
        <dbReference type="ARBA" id="ARBA00006341"/>
    </source>
</evidence>
<keyword evidence="6 8" id="KW-0100">Branched-chain amino acid biosynthesis</keyword>
<dbReference type="InterPro" id="IPR004789">
    <property type="entry name" value="Acetalactate_synth_ssu"/>
</dbReference>
<dbReference type="InterPro" id="IPR019455">
    <property type="entry name" value="Acetolactate_synth_ssu_C"/>
</dbReference>
<dbReference type="GO" id="GO:0005829">
    <property type="term" value="C:cytosol"/>
    <property type="evidence" value="ECO:0007669"/>
    <property type="project" value="TreeGrafter"/>
</dbReference>
<dbReference type="GO" id="GO:0003984">
    <property type="term" value="F:acetolactate synthase activity"/>
    <property type="evidence" value="ECO:0007669"/>
    <property type="project" value="UniProtKB-UniRule"/>
</dbReference>
<evidence type="ECO:0000256" key="5">
    <source>
        <dbReference type="ARBA" id="ARBA00022605"/>
    </source>
</evidence>
<comment type="pathway">
    <text evidence="1 8">Amino-acid biosynthesis; L-isoleucine biosynthesis; L-isoleucine from 2-oxobutanoate: step 1/4.</text>
</comment>
<dbReference type="InterPro" id="IPR027271">
    <property type="entry name" value="Acetolactate_synth/TF_NikR_C"/>
</dbReference>
<comment type="caution">
    <text evidence="10">The sequence shown here is derived from an EMBL/GenBank/DDBJ whole genome shotgun (WGS) entry which is preliminary data.</text>
</comment>
<dbReference type="InterPro" id="IPR045865">
    <property type="entry name" value="ACT-like_dom_sf"/>
</dbReference>
<evidence type="ECO:0000256" key="2">
    <source>
        <dbReference type="ARBA" id="ARBA00005025"/>
    </source>
</evidence>
<dbReference type="NCBIfam" id="NF008864">
    <property type="entry name" value="PRK11895.1"/>
    <property type="match status" value="1"/>
</dbReference>
<dbReference type="AlphaFoldDB" id="A0A9D1I893"/>
<dbReference type="InterPro" id="IPR054480">
    <property type="entry name" value="AHAS_small-like_ACT"/>
</dbReference>
<accession>A0A9D1I893</accession>
<dbReference type="InterPro" id="IPR039557">
    <property type="entry name" value="AHAS_ACT"/>
</dbReference>
<reference evidence="10" key="1">
    <citation type="submission" date="2020-10" db="EMBL/GenBank/DDBJ databases">
        <authorList>
            <person name="Gilroy R."/>
        </authorList>
    </citation>
    <scope>NUCLEOTIDE SEQUENCE</scope>
    <source>
        <strain evidence="10">CHK195-4489</strain>
    </source>
</reference>
<dbReference type="EC" id="2.2.1.6" evidence="8"/>
<dbReference type="PROSITE" id="PS51671">
    <property type="entry name" value="ACT"/>
    <property type="match status" value="1"/>
</dbReference>
<evidence type="ECO:0000313" key="10">
    <source>
        <dbReference type="EMBL" id="HIU29819.1"/>
    </source>
</evidence>
<organism evidence="10 11">
    <name type="scientific">Candidatus Egerieisoma faecipullorum</name>
    <dbReference type="NCBI Taxonomy" id="2840963"/>
    <lineage>
        <taxon>Bacteria</taxon>
        <taxon>Bacillati</taxon>
        <taxon>Bacillota</taxon>
        <taxon>Clostridia</taxon>
        <taxon>Eubacteriales</taxon>
        <taxon>Clostridiaceae</taxon>
        <taxon>Clostridiaceae incertae sedis</taxon>
        <taxon>Candidatus Egerieisoma</taxon>
    </lineage>
</organism>
<evidence type="ECO:0000256" key="1">
    <source>
        <dbReference type="ARBA" id="ARBA00004974"/>
    </source>
</evidence>
<dbReference type="NCBIfam" id="TIGR00119">
    <property type="entry name" value="acolac_sm"/>
    <property type="match status" value="1"/>
</dbReference>
<comment type="function">
    <text evidence="8">Catalyzes the conversion of 2 pyruvate molecules into acetolactate in the first common step of the biosynthetic pathway of the branched-amino acids such as leucine, isoleucine, and valine.</text>
</comment>
<comment type="pathway">
    <text evidence="2 8">Amino-acid biosynthesis; L-valine biosynthesis; L-valine from pyruvate: step 1/4.</text>
</comment>
<comment type="similarity">
    <text evidence="3 8">Belongs to the acetolactate synthase small subunit family.</text>
</comment>
<dbReference type="PANTHER" id="PTHR30239:SF0">
    <property type="entry name" value="ACETOLACTATE SYNTHASE SMALL SUBUNIT 1, CHLOROPLASTIC"/>
    <property type="match status" value="1"/>
</dbReference>
<evidence type="ECO:0000259" key="9">
    <source>
        <dbReference type="PROSITE" id="PS51671"/>
    </source>
</evidence>
<evidence type="ECO:0000256" key="6">
    <source>
        <dbReference type="ARBA" id="ARBA00023304"/>
    </source>
</evidence>
<dbReference type="Gene3D" id="3.30.70.260">
    <property type="match status" value="1"/>
</dbReference>